<sequence>MTWVKELDSKIRRVKIPDLNLLVVFARKGKVILKDLKKPKVHVTLQPLDSIVDVHKTKEGKHKDWTTLMALDFKNWGEAPVQTELQELVKGGVAQVIDVKNSKWSNYSFIPFTLFKKLDWKKNN</sequence>
<dbReference type="AlphaFoldDB" id="A0A133UZ14"/>
<proteinExistence type="predicted"/>
<evidence type="ECO:0000313" key="1">
    <source>
        <dbReference type="EMBL" id="KXA99424.1"/>
    </source>
</evidence>
<comment type="caution">
    <text evidence="1">The sequence shown here is derived from an EMBL/GenBank/DDBJ whole genome shotgun (WGS) entry which is preliminary data.</text>
</comment>
<evidence type="ECO:0000313" key="2">
    <source>
        <dbReference type="Proteomes" id="UP000070520"/>
    </source>
</evidence>
<gene>
    <name evidence="1" type="ORF">AKJ42_03205</name>
</gene>
<keyword evidence="2" id="KW-1185">Reference proteome</keyword>
<protein>
    <submittedName>
        <fullName evidence="1">Uncharacterized protein</fullName>
    </submittedName>
</protein>
<accession>A0A133UZ14</accession>
<organism evidence="1 2">
    <name type="scientific">candidate division MSBL1 archaeon SCGC-AAA261C02</name>
    <dbReference type="NCBI Taxonomy" id="1698272"/>
    <lineage>
        <taxon>Archaea</taxon>
        <taxon>Methanobacteriati</taxon>
        <taxon>Methanobacteriota</taxon>
        <taxon>candidate division MSBL1</taxon>
    </lineage>
</organism>
<dbReference type="Proteomes" id="UP000070520">
    <property type="component" value="Unassembled WGS sequence"/>
</dbReference>
<dbReference type="EMBL" id="LHXW01000045">
    <property type="protein sequence ID" value="KXA99424.1"/>
    <property type="molecule type" value="Genomic_DNA"/>
</dbReference>
<reference evidence="1 2" key="1">
    <citation type="journal article" date="2016" name="Sci. Rep.">
        <title>Metabolic traits of an uncultured archaeal lineage -MSBL1- from brine pools of the Red Sea.</title>
        <authorList>
            <person name="Mwirichia R."/>
            <person name="Alam I."/>
            <person name="Rashid M."/>
            <person name="Vinu M."/>
            <person name="Ba-Alawi W."/>
            <person name="Anthony Kamau A."/>
            <person name="Kamanda Ngugi D."/>
            <person name="Goker M."/>
            <person name="Klenk H.P."/>
            <person name="Bajic V."/>
            <person name="Stingl U."/>
        </authorList>
    </citation>
    <scope>NUCLEOTIDE SEQUENCE [LARGE SCALE GENOMIC DNA]</scope>
    <source>
        <strain evidence="1">SCGC-AAA261C02</strain>
    </source>
</reference>
<name>A0A133UZ14_9EURY</name>